<dbReference type="AlphaFoldDB" id="A0A061R3M1"/>
<name>A0A061R3M1_9CHLO</name>
<feature type="non-terminal residue" evidence="1">
    <location>
        <position position="1"/>
    </location>
</feature>
<accession>A0A061R3M1</accession>
<protein>
    <submittedName>
        <fullName evidence="1">Uncharacterized protein</fullName>
    </submittedName>
</protein>
<sequence>PASTRPRERCRAPARIRGRGWGEGTDVAERRSCGRRGLPQGRPIVWAPLPSLCISLRAEGMGPLSALQSAFTVAVPPPPPPPP</sequence>
<gene>
    <name evidence="1" type="ORF">TSPGSL018_10965</name>
</gene>
<reference evidence="1" key="1">
    <citation type="submission" date="2014-05" db="EMBL/GenBank/DDBJ databases">
        <title>The transcriptome of the halophilic microalga Tetraselmis sp. GSL018 isolated from the Great Salt Lake, Utah.</title>
        <authorList>
            <person name="Jinkerson R.E."/>
            <person name="D'Adamo S."/>
            <person name="Posewitz M.C."/>
        </authorList>
    </citation>
    <scope>NUCLEOTIDE SEQUENCE</scope>
    <source>
        <strain evidence="1">GSL018</strain>
    </source>
</reference>
<dbReference type="EMBL" id="GBEZ01018979">
    <property type="protein sequence ID" value="JAC67517.1"/>
    <property type="molecule type" value="Transcribed_RNA"/>
</dbReference>
<evidence type="ECO:0000313" key="1">
    <source>
        <dbReference type="EMBL" id="JAC67517.1"/>
    </source>
</evidence>
<organism evidence="1">
    <name type="scientific">Tetraselmis sp. GSL018</name>
    <dbReference type="NCBI Taxonomy" id="582737"/>
    <lineage>
        <taxon>Eukaryota</taxon>
        <taxon>Viridiplantae</taxon>
        <taxon>Chlorophyta</taxon>
        <taxon>core chlorophytes</taxon>
        <taxon>Chlorodendrophyceae</taxon>
        <taxon>Chlorodendrales</taxon>
        <taxon>Chlorodendraceae</taxon>
        <taxon>Tetraselmis</taxon>
    </lineage>
</organism>
<proteinExistence type="predicted"/>
<feature type="non-terminal residue" evidence="1">
    <location>
        <position position="83"/>
    </location>
</feature>